<proteinExistence type="inferred from homology"/>
<dbReference type="Proteomes" id="UP000585474">
    <property type="component" value="Unassembled WGS sequence"/>
</dbReference>
<comment type="similarity">
    <text evidence="1">Belongs to the PPR family. P subfamily.</text>
</comment>
<keyword evidence="2" id="KW-0677">Repeat</keyword>
<evidence type="ECO:0008006" key="6">
    <source>
        <dbReference type="Google" id="ProtNLM"/>
    </source>
</evidence>
<dbReference type="Gene3D" id="1.25.40.10">
    <property type="entry name" value="Tetratricopeptide repeat domain"/>
    <property type="match status" value="1"/>
</dbReference>
<dbReference type="InterPro" id="IPR050872">
    <property type="entry name" value="PPR_P_subfamily"/>
</dbReference>
<evidence type="ECO:0000256" key="1">
    <source>
        <dbReference type="ARBA" id="ARBA00007626"/>
    </source>
</evidence>
<name>A0A7J0FWZ4_9ERIC</name>
<dbReference type="InterPro" id="IPR011990">
    <property type="entry name" value="TPR-like_helical_dom_sf"/>
</dbReference>
<accession>A0A7J0FWZ4</accession>
<comment type="caution">
    <text evidence="4">The sequence shown here is derived from an EMBL/GenBank/DDBJ whole genome shotgun (WGS) entry which is preliminary data.</text>
</comment>
<feature type="repeat" description="PPR" evidence="3">
    <location>
        <begin position="46"/>
        <end position="80"/>
    </location>
</feature>
<dbReference type="PROSITE" id="PS51375">
    <property type="entry name" value="PPR"/>
    <property type="match status" value="1"/>
</dbReference>
<evidence type="ECO:0000256" key="2">
    <source>
        <dbReference type="ARBA" id="ARBA00022737"/>
    </source>
</evidence>
<dbReference type="InterPro" id="IPR002885">
    <property type="entry name" value="PPR_rpt"/>
</dbReference>
<evidence type="ECO:0000313" key="4">
    <source>
        <dbReference type="EMBL" id="GFZ03196.1"/>
    </source>
</evidence>
<organism evidence="4 5">
    <name type="scientific">Actinidia rufa</name>
    <dbReference type="NCBI Taxonomy" id="165716"/>
    <lineage>
        <taxon>Eukaryota</taxon>
        <taxon>Viridiplantae</taxon>
        <taxon>Streptophyta</taxon>
        <taxon>Embryophyta</taxon>
        <taxon>Tracheophyta</taxon>
        <taxon>Spermatophyta</taxon>
        <taxon>Magnoliopsida</taxon>
        <taxon>eudicotyledons</taxon>
        <taxon>Gunneridae</taxon>
        <taxon>Pentapetalae</taxon>
        <taxon>asterids</taxon>
        <taxon>Ericales</taxon>
        <taxon>Actinidiaceae</taxon>
        <taxon>Actinidia</taxon>
    </lineage>
</organism>
<dbReference type="Pfam" id="PF13041">
    <property type="entry name" value="PPR_2"/>
    <property type="match status" value="1"/>
</dbReference>
<dbReference type="EMBL" id="BJWL01000015">
    <property type="protein sequence ID" value="GFZ03196.1"/>
    <property type="molecule type" value="Genomic_DNA"/>
</dbReference>
<dbReference type="PANTHER" id="PTHR46128:SF211">
    <property type="entry name" value="PENTACOTRIPEPTIDE-REPEAT REGION OF PRORP DOMAIN-CONTAINING PROTEIN"/>
    <property type="match status" value="1"/>
</dbReference>
<gene>
    <name evidence="4" type="ORF">Acr_15g0018040</name>
</gene>
<reference evidence="4 5" key="1">
    <citation type="submission" date="2019-07" db="EMBL/GenBank/DDBJ databases">
        <title>De Novo Assembly of kiwifruit Actinidia rufa.</title>
        <authorList>
            <person name="Sugita-Konishi S."/>
            <person name="Sato K."/>
            <person name="Mori E."/>
            <person name="Abe Y."/>
            <person name="Kisaki G."/>
            <person name="Hamano K."/>
            <person name="Suezawa K."/>
            <person name="Otani M."/>
            <person name="Fukuda T."/>
            <person name="Manabe T."/>
            <person name="Gomi K."/>
            <person name="Tabuchi M."/>
            <person name="Akimitsu K."/>
            <person name="Kataoka I."/>
        </authorList>
    </citation>
    <scope>NUCLEOTIDE SEQUENCE [LARGE SCALE GENOMIC DNA]</scope>
    <source>
        <strain evidence="5">cv. Fuchu</strain>
    </source>
</reference>
<evidence type="ECO:0000313" key="5">
    <source>
        <dbReference type="Proteomes" id="UP000585474"/>
    </source>
</evidence>
<dbReference type="Pfam" id="PF01535">
    <property type="entry name" value="PPR"/>
    <property type="match status" value="1"/>
</dbReference>
<dbReference type="OrthoDB" id="747253at2759"/>
<keyword evidence="5" id="KW-1185">Reference proteome</keyword>
<dbReference type="PANTHER" id="PTHR46128">
    <property type="entry name" value="MITOCHONDRIAL GROUP I INTRON SPLICING FACTOR CCM1"/>
    <property type="match status" value="1"/>
</dbReference>
<dbReference type="NCBIfam" id="TIGR00756">
    <property type="entry name" value="PPR"/>
    <property type="match status" value="1"/>
</dbReference>
<sequence>MNSSGSGFLPDSSSCCLLVERYCMTRQIDSAIALHRKMEKPNGTLDIAAYNMLLNGLIKERRVEEAVKVFDYMRTRELQSSASFSIVISPLPGKGIEESHENA</sequence>
<dbReference type="AlphaFoldDB" id="A0A7J0FWZ4"/>
<evidence type="ECO:0000256" key="3">
    <source>
        <dbReference type="PROSITE-ProRule" id="PRU00708"/>
    </source>
</evidence>
<protein>
    <recommendedName>
        <fullName evidence="6">Tetratricopeptide repeat (TPR)-like superfamily protein</fullName>
    </recommendedName>
</protein>